<feature type="non-terminal residue" evidence="1">
    <location>
        <position position="53"/>
    </location>
</feature>
<name>A0A6A6T5C8_9PLEO</name>
<dbReference type="AlphaFoldDB" id="A0A6A6T5C8"/>
<reference evidence="1" key="1">
    <citation type="journal article" date="2020" name="Stud. Mycol.">
        <title>101 Dothideomycetes genomes: a test case for predicting lifestyles and emergence of pathogens.</title>
        <authorList>
            <person name="Haridas S."/>
            <person name="Albert R."/>
            <person name="Binder M."/>
            <person name="Bloem J."/>
            <person name="Labutti K."/>
            <person name="Salamov A."/>
            <person name="Andreopoulos B."/>
            <person name="Baker S."/>
            <person name="Barry K."/>
            <person name="Bills G."/>
            <person name="Bluhm B."/>
            <person name="Cannon C."/>
            <person name="Castanera R."/>
            <person name="Culley D."/>
            <person name="Daum C."/>
            <person name="Ezra D."/>
            <person name="Gonzalez J."/>
            <person name="Henrissat B."/>
            <person name="Kuo A."/>
            <person name="Liang C."/>
            <person name="Lipzen A."/>
            <person name="Lutzoni F."/>
            <person name="Magnuson J."/>
            <person name="Mondo S."/>
            <person name="Nolan M."/>
            <person name="Ohm R."/>
            <person name="Pangilinan J."/>
            <person name="Park H.-J."/>
            <person name="Ramirez L."/>
            <person name="Alfaro M."/>
            <person name="Sun H."/>
            <person name="Tritt A."/>
            <person name="Yoshinaga Y."/>
            <person name="Zwiers L.-H."/>
            <person name="Turgeon B."/>
            <person name="Goodwin S."/>
            <person name="Spatafora J."/>
            <person name="Crous P."/>
            <person name="Grigoriev I."/>
        </authorList>
    </citation>
    <scope>NUCLEOTIDE SEQUENCE</scope>
    <source>
        <strain evidence="1">CBS 122681</strain>
    </source>
</reference>
<dbReference type="EMBL" id="MU004357">
    <property type="protein sequence ID" value="KAF2654882.1"/>
    <property type="molecule type" value="Genomic_DNA"/>
</dbReference>
<dbReference type="OrthoDB" id="3768616at2759"/>
<gene>
    <name evidence="1" type="ORF">K491DRAFT_569666</name>
</gene>
<dbReference type="Proteomes" id="UP000799324">
    <property type="component" value="Unassembled WGS sequence"/>
</dbReference>
<accession>A0A6A6T5C8</accession>
<feature type="non-terminal residue" evidence="1">
    <location>
        <position position="1"/>
    </location>
</feature>
<sequence>ISRPIDGSGALSSSVDAVLNAGRSNTCSIEGLRNESRACGRGSIEVARAEAVV</sequence>
<protein>
    <submittedName>
        <fullName evidence="1">Uncharacterized protein</fullName>
    </submittedName>
</protein>
<evidence type="ECO:0000313" key="1">
    <source>
        <dbReference type="EMBL" id="KAF2654882.1"/>
    </source>
</evidence>
<evidence type="ECO:0000313" key="2">
    <source>
        <dbReference type="Proteomes" id="UP000799324"/>
    </source>
</evidence>
<proteinExistence type="predicted"/>
<keyword evidence="2" id="KW-1185">Reference proteome</keyword>
<organism evidence="1 2">
    <name type="scientific">Lophiostoma macrostomum CBS 122681</name>
    <dbReference type="NCBI Taxonomy" id="1314788"/>
    <lineage>
        <taxon>Eukaryota</taxon>
        <taxon>Fungi</taxon>
        <taxon>Dikarya</taxon>
        <taxon>Ascomycota</taxon>
        <taxon>Pezizomycotina</taxon>
        <taxon>Dothideomycetes</taxon>
        <taxon>Pleosporomycetidae</taxon>
        <taxon>Pleosporales</taxon>
        <taxon>Lophiostomataceae</taxon>
        <taxon>Lophiostoma</taxon>
    </lineage>
</organism>